<evidence type="ECO:0000256" key="2">
    <source>
        <dbReference type="ARBA" id="ARBA00022501"/>
    </source>
</evidence>
<evidence type="ECO:0000256" key="21">
    <source>
        <dbReference type="ARBA" id="ARBA00049151"/>
    </source>
</evidence>
<protein>
    <recommendedName>
        <fullName evidence="6">15-hydroxyprostaglandin dehydrogenase [NAD(+)]</fullName>
        <ecNumber evidence="4">1.1.1.141</ecNumber>
        <ecNumber evidence="5">1.1.1.232</ecNumber>
    </recommendedName>
    <alternativeName>
        <fullName evidence="8">Eicosanoid/docosanoid dehydrogenase [NAD(+)]</fullName>
    </alternativeName>
    <alternativeName>
        <fullName evidence="7">Prostaglandin dehydrogenase 1</fullName>
    </alternativeName>
</protein>
<evidence type="ECO:0000313" key="26">
    <source>
        <dbReference type="Proteomes" id="UP001148018"/>
    </source>
</evidence>
<evidence type="ECO:0000256" key="4">
    <source>
        <dbReference type="ARBA" id="ARBA00038968"/>
    </source>
</evidence>
<keyword evidence="2" id="KW-0644">Prostaglandin metabolism</keyword>
<proteinExistence type="inferred from homology"/>
<dbReference type="EC" id="1.1.1.232" evidence="5"/>
<evidence type="ECO:0000256" key="11">
    <source>
        <dbReference type="ARBA" id="ARBA00047672"/>
    </source>
</evidence>
<evidence type="ECO:0000313" key="25">
    <source>
        <dbReference type="EMBL" id="KAJ3580687.1"/>
    </source>
</evidence>
<evidence type="ECO:0000256" key="20">
    <source>
        <dbReference type="ARBA" id="ARBA00048921"/>
    </source>
</evidence>
<dbReference type="Proteomes" id="UP001148018">
    <property type="component" value="Unassembled WGS sequence"/>
</dbReference>
<comment type="catalytic activity">
    <reaction evidence="12">
        <text>14-hydroxy-(4Z,7Z,10Z,12E,16Z,19Z)-docosahexaenoate + NAD(+) = 14-oxo-(4Z,7Z,10Z,12E,16Z,19Z)-docosahexaenoate + NADH + H(+)</text>
        <dbReference type="Rhea" id="RHEA:48952"/>
        <dbReference type="ChEBI" id="CHEBI:15378"/>
        <dbReference type="ChEBI" id="CHEBI:57540"/>
        <dbReference type="ChEBI" id="CHEBI:57945"/>
        <dbReference type="ChEBI" id="CHEBI:90866"/>
        <dbReference type="ChEBI" id="CHEBI:90867"/>
    </reaction>
    <physiologicalReaction direction="left-to-right" evidence="12">
        <dbReference type="Rhea" id="RHEA:48953"/>
    </physiologicalReaction>
</comment>
<dbReference type="AlphaFoldDB" id="A0A9Q0D2Z8"/>
<accession>A0A9Q0D2Z8</accession>
<organism evidence="24 26">
    <name type="scientific">Muraenolepis orangiensis</name>
    <name type="common">Patagonian moray cod</name>
    <dbReference type="NCBI Taxonomy" id="630683"/>
    <lineage>
        <taxon>Eukaryota</taxon>
        <taxon>Metazoa</taxon>
        <taxon>Chordata</taxon>
        <taxon>Craniata</taxon>
        <taxon>Vertebrata</taxon>
        <taxon>Euteleostomi</taxon>
        <taxon>Actinopterygii</taxon>
        <taxon>Neopterygii</taxon>
        <taxon>Teleostei</taxon>
        <taxon>Neoteleostei</taxon>
        <taxon>Acanthomorphata</taxon>
        <taxon>Zeiogadaria</taxon>
        <taxon>Gadariae</taxon>
        <taxon>Gadiformes</taxon>
        <taxon>Muraenolepidoidei</taxon>
        <taxon>Muraenolepididae</taxon>
        <taxon>Muraenolepis</taxon>
    </lineage>
</organism>
<evidence type="ECO:0000256" key="1">
    <source>
        <dbReference type="ARBA" id="ARBA00006484"/>
    </source>
</evidence>
<reference evidence="24" key="1">
    <citation type="submission" date="2022-07" db="EMBL/GenBank/DDBJ databases">
        <title>Chromosome-level genome of Muraenolepis orangiensis.</title>
        <authorList>
            <person name="Kim J."/>
        </authorList>
    </citation>
    <scope>NUCLEOTIDE SEQUENCE</scope>
    <source>
        <strain evidence="24">KU_S4_2022</strain>
        <tissue evidence="24">Muscle</tissue>
    </source>
</reference>
<keyword evidence="3" id="KW-0560">Oxidoreductase</keyword>
<dbReference type="FunFam" id="3.40.50.720:FF:000149">
    <property type="entry name" value="15-hydroxyprostaglandin dehydrogenase [NAD(+)]"/>
    <property type="match status" value="1"/>
</dbReference>
<evidence type="ECO:0000256" key="7">
    <source>
        <dbReference type="ARBA" id="ARBA00041812"/>
    </source>
</evidence>
<keyword evidence="2" id="KW-0276">Fatty acid metabolism</keyword>
<dbReference type="EMBL" id="JANIIK010007703">
    <property type="protein sequence ID" value="KAJ3580687.1"/>
    <property type="molecule type" value="Genomic_DNA"/>
</dbReference>
<comment type="caution">
    <text evidence="24">The sequence shown here is derived from an EMBL/GenBank/DDBJ whole genome shotgun (WGS) entry which is preliminary data.</text>
</comment>
<comment type="catalytic activity">
    <reaction evidence="17">
        <text>lipoxin A4 + NAD(+) = 15-oxo-(5S,6R)-dihydroxy-(7E,9E,11Z,13E)-eicosatetraenoate + NADH + H(+)</text>
        <dbReference type="Rhea" id="RHEA:41572"/>
        <dbReference type="ChEBI" id="CHEBI:15378"/>
        <dbReference type="ChEBI" id="CHEBI:57540"/>
        <dbReference type="ChEBI" id="CHEBI:57945"/>
        <dbReference type="ChEBI" id="CHEBI:67026"/>
        <dbReference type="ChEBI" id="CHEBI:78311"/>
    </reaction>
    <physiologicalReaction direction="left-to-right" evidence="17">
        <dbReference type="Rhea" id="RHEA:41573"/>
    </physiologicalReaction>
</comment>
<comment type="catalytic activity">
    <reaction evidence="20">
        <text>resolvin D2 + NAD(+) = 16-oxoresolvin D2 + NADH + H(+)</text>
        <dbReference type="Rhea" id="RHEA:53588"/>
        <dbReference type="ChEBI" id="CHEBI:15378"/>
        <dbReference type="ChEBI" id="CHEBI:57540"/>
        <dbReference type="ChEBI" id="CHEBI:57945"/>
        <dbReference type="ChEBI" id="CHEBI:133367"/>
        <dbReference type="ChEBI" id="CHEBI:137498"/>
    </reaction>
    <physiologicalReaction direction="left-to-right" evidence="20">
        <dbReference type="Rhea" id="RHEA:53589"/>
    </physiologicalReaction>
</comment>
<evidence type="ECO:0000256" key="17">
    <source>
        <dbReference type="ARBA" id="ARBA00048535"/>
    </source>
</evidence>
<dbReference type="InterPro" id="IPR002347">
    <property type="entry name" value="SDR_fam"/>
</dbReference>
<dbReference type="GO" id="GO:0005737">
    <property type="term" value="C:cytoplasm"/>
    <property type="evidence" value="ECO:0007669"/>
    <property type="project" value="TreeGrafter"/>
</dbReference>
<evidence type="ECO:0000256" key="23">
    <source>
        <dbReference type="RuleBase" id="RU000363"/>
    </source>
</evidence>
<evidence type="ECO:0000256" key="16">
    <source>
        <dbReference type="ARBA" id="ARBA00048393"/>
    </source>
</evidence>
<comment type="catalytic activity">
    <reaction evidence="19">
        <text>prostaglandin E2 + NAD(+) = 15-oxoprostaglandin E2 + NADH + H(+)</text>
        <dbReference type="Rhea" id="RHEA:11876"/>
        <dbReference type="ChEBI" id="CHEBI:15378"/>
        <dbReference type="ChEBI" id="CHEBI:57400"/>
        <dbReference type="ChEBI" id="CHEBI:57540"/>
        <dbReference type="ChEBI" id="CHEBI:57945"/>
        <dbReference type="ChEBI" id="CHEBI:606564"/>
        <dbReference type="EC" id="1.1.1.141"/>
    </reaction>
    <physiologicalReaction direction="left-to-right" evidence="19">
        <dbReference type="Rhea" id="RHEA:11877"/>
    </physiologicalReaction>
</comment>
<evidence type="ECO:0000313" key="24">
    <source>
        <dbReference type="EMBL" id="KAJ3580686.1"/>
    </source>
</evidence>
<dbReference type="PRINTS" id="PR00081">
    <property type="entry name" value="GDHRDH"/>
</dbReference>
<comment type="similarity">
    <text evidence="1 23">Belongs to the short-chain dehydrogenases/reductases (SDR) family.</text>
</comment>
<dbReference type="InterPro" id="IPR020904">
    <property type="entry name" value="Sc_DH/Rdtase_CS"/>
</dbReference>
<dbReference type="OrthoDB" id="37659at2759"/>
<dbReference type="EMBL" id="JANIIK010007703">
    <property type="protein sequence ID" value="KAJ3580686.1"/>
    <property type="molecule type" value="Genomic_DNA"/>
</dbReference>
<comment type="catalytic activity">
    <reaction evidence="13">
        <text>15-oxo-(5S,6R)-dihydroxy-(7E,9E,11Z)-eicosatrienoate + NADH + H(+) = (5S,6R,15S)-trihydroxy-(7E,9E,11Z)-eicosatrienoate + NAD(+)</text>
        <dbReference type="Rhea" id="RHEA:41596"/>
        <dbReference type="ChEBI" id="CHEBI:15378"/>
        <dbReference type="ChEBI" id="CHEBI:57540"/>
        <dbReference type="ChEBI" id="CHEBI:57945"/>
        <dbReference type="ChEBI" id="CHEBI:78325"/>
        <dbReference type="ChEBI" id="CHEBI:78329"/>
    </reaction>
    <physiologicalReaction direction="left-to-right" evidence="13">
        <dbReference type="Rhea" id="RHEA:41597"/>
    </physiologicalReaction>
</comment>
<comment type="catalytic activity">
    <reaction evidence="16">
        <text>resolvin D2 + NAD(+) = 7-oxoresolvin D2 + NADH + H(+)</text>
        <dbReference type="Rhea" id="RHEA:53584"/>
        <dbReference type="ChEBI" id="CHEBI:15378"/>
        <dbReference type="ChEBI" id="CHEBI:57540"/>
        <dbReference type="ChEBI" id="CHEBI:57945"/>
        <dbReference type="ChEBI" id="CHEBI:133367"/>
        <dbReference type="ChEBI" id="CHEBI:137497"/>
    </reaction>
    <physiologicalReaction direction="left-to-right" evidence="16">
        <dbReference type="Rhea" id="RHEA:53585"/>
    </physiologicalReaction>
</comment>
<comment type="catalytic activity">
    <reaction evidence="11">
        <text>resolvin D1 + NAD(+) = 8-oxoresolvin D1 + NADH + H(+)</text>
        <dbReference type="Rhea" id="RHEA:50124"/>
        <dbReference type="ChEBI" id="CHEBI:15378"/>
        <dbReference type="ChEBI" id="CHEBI:57540"/>
        <dbReference type="ChEBI" id="CHEBI:57945"/>
        <dbReference type="ChEBI" id="CHEBI:132079"/>
        <dbReference type="ChEBI" id="CHEBI:132080"/>
    </reaction>
    <physiologicalReaction direction="left-to-right" evidence="11">
        <dbReference type="Rhea" id="RHEA:50125"/>
    </physiologicalReaction>
</comment>
<comment type="catalytic activity">
    <reaction evidence="14">
        <text>(11R)-hydroxy-(5Z,8Z,12E,14Z)-eicosatetraenoate + NAD(+) = 11-oxo-(5Z,8Z,12E,14Z)-eicosatetraenoate + NADH + H(+)</text>
        <dbReference type="Rhea" id="RHEA:48640"/>
        <dbReference type="ChEBI" id="CHEBI:15378"/>
        <dbReference type="ChEBI" id="CHEBI:57540"/>
        <dbReference type="ChEBI" id="CHEBI:57945"/>
        <dbReference type="ChEBI" id="CHEBI:78836"/>
        <dbReference type="ChEBI" id="CHEBI:90697"/>
    </reaction>
    <physiologicalReaction direction="left-to-right" evidence="14">
        <dbReference type="Rhea" id="RHEA:48641"/>
    </physiologicalReaction>
</comment>
<name>A0A9Q0D2Z8_9TELE</name>
<comment type="catalytic activity">
    <reaction evidence="22">
        <text>resolvin E1 + NAD(+) = 18-oxo-resolvin E1 + NADH + H(+)</text>
        <dbReference type="Rhea" id="RHEA:49244"/>
        <dbReference type="ChEBI" id="CHEBI:15378"/>
        <dbReference type="ChEBI" id="CHEBI:57540"/>
        <dbReference type="ChEBI" id="CHEBI:57945"/>
        <dbReference type="ChEBI" id="CHEBI:91000"/>
        <dbReference type="ChEBI" id="CHEBI:91001"/>
    </reaction>
    <physiologicalReaction direction="left-to-right" evidence="22">
        <dbReference type="Rhea" id="RHEA:49245"/>
    </physiologicalReaction>
</comment>
<comment type="catalytic activity">
    <reaction evidence="18">
        <text>prostaglandin A1 + NAD(+) = 15-oxo-prostaglandin A1 + NADH + H(+)</text>
        <dbReference type="Rhea" id="RHEA:41263"/>
        <dbReference type="ChEBI" id="CHEBI:15378"/>
        <dbReference type="ChEBI" id="CHEBI:57398"/>
        <dbReference type="ChEBI" id="CHEBI:57540"/>
        <dbReference type="ChEBI" id="CHEBI:57945"/>
        <dbReference type="ChEBI" id="CHEBI:85072"/>
    </reaction>
    <physiologicalReaction direction="left-to-right" evidence="18">
        <dbReference type="Rhea" id="RHEA:41264"/>
    </physiologicalReaction>
</comment>
<dbReference type="PANTHER" id="PTHR44229:SF5">
    <property type="entry name" value="15-HYDROXYPROSTAGLANDIN DEHYDROGENASE [NAD(+)]"/>
    <property type="match status" value="1"/>
</dbReference>
<dbReference type="GO" id="GO:0016404">
    <property type="term" value="F:15-hydroxyprostaglandin dehydrogenase (NAD+) activity"/>
    <property type="evidence" value="ECO:0007669"/>
    <property type="project" value="UniProtKB-EC"/>
</dbReference>
<keyword evidence="2" id="KW-0443">Lipid metabolism</keyword>
<dbReference type="InterPro" id="IPR036291">
    <property type="entry name" value="NAD(P)-bd_dom_sf"/>
</dbReference>
<dbReference type="Pfam" id="PF00106">
    <property type="entry name" value="adh_short"/>
    <property type="match status" value="1"/>
</dbReference>
<evidence type="ECO:0000256" key="18">
    <source>
        <dbReference type="ARBA" id="ARBA00048611"/>
    </source>
</evidence>
<evidence type="ECO:0000256" key="13">
    <source>
        <dbReference type="ARBA" id="ARBA00048140"/>
    </source>
</evidence>
<comment type="catalytic activity">
    <reaction evidence="10">
        <text>prostaglandin E1 + NAD(+) = 15-oxoprostaglandin E1 + NADH + H(+)</text>
        <dbReference type="Rhea" id="RHEA:16477"/>
        <dbReference type="ChEBI" id="CHEBI:15378"/>
        <dbReference type="ChEBI" id="CHEBI:57397"/>
        <dbReference type="ChEBI" id="CHEBI:57401"/>
        <dbReference type="ChEBI" id="CHEBI:57540"/>
        <dbReference type="ChEBI" id="CHEBI:57945"/>
    </reaction>
    <physiologicalReaction direction="left-to-right" evidence="10">
        <dbReference type="Rhea" id="RHEA:16478"/>
    </physiologicalReaction>
</comment>
<sequence length="257" mass="27344">MALDGKAALVTGAAQGLGKSFSEVLLQHGAKVAMLDVAEEAGKSLKESLDQRYGADRSLFIPCDVQSQQQFKDAMQKAVDTFGQLDIVCNNAGIVDERAWEEAVSINLMGVIRGTYLALEHMNKLTGGPGGVVINVASLAGLGPLLSAPVYTATKHGVVGFTRAMADASKVSGYGVRFNLLCPDFVQTNILSALTSSLGPFAHLRDSTKHLMEKHGILDVSQVSQAFLQLLLDQTKDGEALMVLGNGSQYYPFPSLE</sequence>
<dbReference type="SUPFAM" id="SSF51735">
    <property type="entry name" value="NAD(P)-binding Rossmann-fold domains"/>
    <property type="match status" value="1"/>
</dbReference>
<dbReference type="EC" id="1.1.1.141" evidence="4"/>
<dbReference type="Gene3D" id="3.40.50.720">
    <property type="entry name" value="NAD(P)-binding Rossmann-like Domain"/>
    <property type="match status" value="1"/>
</dbReference>
<evidence type="ECO:0000256" key="6">
    <source>
        <dbReference type="ARBA" id="ARBA00040276"/>
    </source>
</evidence>
<evidence type="ECO:0000256" key="5">
    <source>
        <dbReference type="ARBA" id="ARBA00039060"/>
    </source>
</evidence>
<comment type="catalytic activity">
    <reaction evidence="21">
        <text>(15S)-hydroxy-(5Z,8Z,11Z,13E)-eicosatetraenoate + NAD(+) = 15-oxo-(5Z,8Z,11Z,13E)-eicosatetraenoate + NADH + H(+)</text>
        <dbReference type="Rhea" id="RHEA:23260"/>
        <dbReference type="ChEBI" id="CHEBI:15378"/>
        <dbReference type="ChEBI" id="CHEBI:57409"/>
        <dbReference type="ChEBI" id="CHEBI:57410"/>
        <dbReference type="ChEBI" id="CHEBI:57540"/>
        <dbReference type="ChEBI" id="CHEBI:57945"/>
        <dbReference type="EC" id="1.1.1.232"/>
    </reaction>
    <physiologicalReaction direction="left-to-right" evidence="21">
        <dbReference type="Rhea" id="RHEA:23261"/>
    </physiologicalReaction>
</comment>
<evidence type="ECO:0000256" key="12">
    <source>
        <dbReference type="ARBA" id="ARBA00048008"/>
    </source>
</evidence>
<evidence type="ECO:0000256" key="15">
    <source>
        <dbReference type="ARBA" id="ARBA00048170"/>
    </source>
</evidence>
<comment type="catalytic activity">
    <reaction evidence="15">
        <text>resolvin D1 + NAD(+) = 17-oxoresolvin D1 + NADH + H(+)</text>
        <dbReference type="Rhea" id="RHEA:50128"/>
        <dbReference type="ChEBI" id="CHEBI:15378"/>
        <dbReference type="ChEBI" id="CHEBI:57540"/>
        <dbReference type="ChEBI" id="CHEBI:57945"/>
        <dbReference type="ChEBI" id="CHEBI:132079"/>
        <dbReference type="ChEBI" id="CHEBI:132081"/>
    </reaction>
    <physiologicalReaction direction="left-to-right" evidence="15">
        <dbReference type="Rhea" id="RHEA:50129"/>
    </physiologicalReaction>
</comment>
<dbReference type="GO" id="GO:0047034">
    <property type="term" value="F:15-hydroxyicosatetraenoate dehydrogenase activity"/>
    <property type="evidence" value="ECO:0007669"/>
    <property type="project" value="UniProtKB-EC"/>
</dbReference>
<dbReference type="PRINTS" id="PR00080">
    <property type="entry name" value="SDRFAMILY"/>
</dbReference>
<evidence type="ECO:0000256" key="8">
    <source>
        <dbReference type="ARBA" id="ARBA00042026"/>
    </source>
</evidence>
<keyword evidence="26" id="KW-1185">Reference proteome</keyword>
<evidence type="ECO:0000256" key="9">
    <source>
        <dbReference type="ARBA" id="ARBA00045705"/>
    </source>
</evidence>
<evidence type="ECO:0000256" key="22">
    <source>
        <dbReference type="ARBA" id="ARBA00049188"/>
    </source>
</evidence>
<dbReference type="PROSITE" id="PS00061">
    <property type="entry name" value="ADH_SHORT"/>
    <property type="match status" value="1"/>
</dbReference>
<evidence type="ECO:0000256" key="14">
    <source>
        <dbReference type="ARBA" id="ARBA00048144"/>
    </source>
</evidence>
<dbReference type="PANTHER" id="PTHR44229">
    <property type="entry name" value="15-HYDROXYPROSTAGLANDIN DEHYDROGENASE [NAD(+)]"/>
    <property type="match status" value="1"/>
</dbReference>
<comment type="function">
    <text evidence="9">Catalyzes the NAD-dependent dehydrogenation (oxidation) of a broad array of hydroxylated polyunsaturated fatty acids (mainly eicosanoids and docosanoids, including prostaglandins, lipoxins and resolvins), yielding their corresponding keto (oxo) metabolites. Decreases the levels of the pro-proliferative prostaglandins such as prostaglandin E2 (whose activity is increased in cancer because of an increase in the expression of cyclooxygenase 2) and generates oxo-fatty acid products that can profoundly influence cell function by abrogating pro-inflammatory cytokine expression. Converts resolvins E1, D1 and D2 to their oxo products, which represents a mode of resolvin inactivation. Resolvin E1 plays important roles during the resolution phase of acute inflammation, while resolvins D1 and D2 have a unique role in obesity-induced adipose inflammation.</text>
</comment>
<dbReference type="GO" id="GO:0006693">
    <property type="term" value="P:prostaglandin metabolic process"/>
    <property type="evidence" value="ECO:0007669"/>
    <property type="project" value="UniProtKB-KW"/>
</dbReference>
<evidence type="ECO:0000256" key="10">
    <source>
        <dbReference type="ARBA" id="ARBA00047325"/>
    </source>
</evidence>
<dbReference type="CDD" id="cd05323">
    <property type="entry name" value="ADH_SDR_c_like"/>
    <property type="match status" value="1"/>
</dbReference>
<gene>
    <name evidence="24" type="ORF">NHX12_034260</name>
    <name evidence="25" type="ORF">NHX12_034261</name>
</gene>
<evidence type="ECO:0000256" key="3">
    <source>
        <dbReference type="ARBA" id="ARBA00023002"/>
    </source>
</evidence>
<evidence type="ECO:0000256" key="19">
    <source>
        <dbReference type="ARBA" id="ARBA00048739"/>
    </source>
</evidence>